<dbReference type="NCBIfam" id="TIGR01587">
    <property type="entry name" value="cas3_core"/>
    <property type="match status" value="1"/>
</dbReference>
<dbReference type="EMBL" id="JAENIM010000045">
    <property type="protein sequence ID" value="MBK1792480.1"/>
    <property type="molecule type" value="Genomic_DNA"/>
</dbReference>
<dbReference type="SUPFAM" id="SSF52540">
    <property type="entry name" value="P-loop containing nucleoside triphosphate hydrolases"/>
    <property type="match status" value="1"/>
</dbReference>
<dbReference type="GO" id="GO:0005524">
    <property type="term" value="F:ATP binding"/>
    <property type="evidence" value="ECO:0007669"/>
    <property type="project" value="UniProtKB-KW"/>
</dbReference>
<evidence type="ECO:0000313" key="12">
    <source>
        <dbReference type="EMBL" id="MBK1792480.1"/>
    </source>
</evidence>
<dbReference type="NCBIfam" id="TIGR01596">
    <property type="entry name" value="cas3_HD"/>
    <property type="match status" value="1"/>
</dbReference>
<evidence type="ECO:0000256" key="6">
    <source>
        <dbReference type="ARBA" id="ARBA00022801"/>
    </source>
</evidence>
<name>A0A8J7SJY6_9BACT</name>
<dbReference type="PANTHER" id="PTHR47962">
    <property type="entry name" value="ATP-DEPENDENT HELICASE LHR-RELATED-RELATED"/>
    <property type="match status" value="1"/>
</dbReference>
<dbReference type="SUPFAM" id="SSF109604">
    <property type="entry name" value="HD-domain/PDEase-like"/>
    <property type="match status" value="1"/>
</dbReference>
<evidence type="ECO:0000313" key="13">
    <source>
        <dbReference type="Proteomes" id="UP000624703"/>
    </source>
</evidence>
<keyword evidence="13" id="KW-1185">Reference proteome</keyword>
<keyword evidence="9" id="KW-0051">Antiviral defense</keyword>
<dbReference type="Pfam" id="PF00270">
    <property type="entry name" value="DEAD"/>
    <property type="match status" value="1"/>
</dbReference>
<dbReference type="PROSITE" id="PS51192">
    <property type="entry name" value="HELICASE_ATP_BIND_1"/>
    <property type="match status" value="1"/>
</dbReference>
<evidence type="ECO:0000256" key="7">
    <source>
        <dbReference type="ARBA" id="ARBA00022806"/>
    </source>
</evidence>
<proteinExistence type="inferred from homology"/>
<comment type="caution">
    <text evidence="12">The sequence shown here is derived from an EMBL/GenBank/DDBJ whole genome shotgun (WGS) entry which is preliminary data.</text>
</comment>
<evidence type="ECO:0000256" key="1">
    <source>
        <dbReference type="ARBA" id="ARBA00006847"/>
    </source>
</evidence>
<sequence length="800" mass="89481">MLETSTFYAHTAKLANGDTSPQEHWEPLFTPFGPPTANDPTTACSSVNELDSERQHACPHCNSLTPKHGHLNKVAYLSSQFSSNMFPAGADRETIQKWGYLAGILHDIGKFSEEFQQYLKLASDPHHDEILEKIDHTTAGAKQAIADSPLGHFIATAIAGHHAGLLDARHESHACFEKRLNKSFGDQLPCIQLPDEIAKLTIPALPKFLTQLADRESVNFAFAFYQRMLFSCLVDADFLATESFMNPQQSALRPTNQAHVFSIALELLERKIQAFGTPPHGDKVAAARATVVADCTQASSLPSGIFTLTVPTGGGKTLSSLNFALRHALAHNKQRIIYVIPFTSIIEQNAHVFRKLLSSLGSDVVLEHHSNLAPEIESKQSETSRLAAENWDAPIIVTTAVQFYESLYAAKTSRCRKLHNIANSVVILDEAQCLPINYLTPCIRALRELTEHYNTTAVLCTATQPTVASSPDFPIGFANSTEIINEPEKLFKELSRVDVRYRGQLDDHTIAAEINAAKQALCIVNTRKHARAIFELLTDTDENFHLSTLMCPQHRLQILNTVRQRLTDGLPVRLISTQLIEAGVDVDFPLVYRSMAGLDSIAQAAGRCNREGKLTNKGQTHVFHSEHSAAERYFSQTANVGHEILDLHKGDPLSTAAVQAYFHKYFYQQKDQWDAKNILSDFQYTEDKKLPLLTQYRTAADKFHLIENQQISIIIPVDNDALKLIEQLRNEAIPLHRQLMRGLQRYTVQIYENQFRQNHHQFESIRDGQFSILICPESHYSSDFGLNLTDESANSKFLNA</sequence>
<dbReference type="GO" id="GO:0004518">
    <property type="term" value="F:nuclease activity"/>
    <property type="evidence" value="ECO:0007669"/>
    <property type="project" value="UniProtKB-KW"/>
</dbReference>
<keyword evidence="7" id="KW-0347">Helicase</keyword>
<evidence type="ECO:0000256" key="2">
    <source>
        <dbReference type="ARBA" id="ARBA00009046"/>
    </source>
</evidence>
<dbReference type="CDD" id="cd17930">
    <property type="entry name" value="DEXHc_cas3"/>
    <property type="match status" value="1"/>
</dbReference>
<reference evidence="12" key="1">
    <citation type="submission" date="2021-01" db="EMBL/GenBank/DDBJ databases">
        <title>Modified the classification status of verrucomicrobia.</title>
        <authorList>
            <person name="Feng X."/>
        </authorList>
    </citation>
    <scope>NUCLEOTIDE SEQUENCE</scope>
    <source>
        <strain evidence="12">_KCTC 22039</strain>
    </source>
</reference>
<dbReference type="RefSeq" id="WP_200312489.1">
    <property type="nucleotide sequence ID" value="NZ_JAENIM010000045.1"/>
</dbReference>
<dbReference type="PANTHER" id="PTHR47962:SF5">
    <property type="entry name" value="ATP-DEPENDENT HELICASE LHR-RELATED"/>
    <property type="match status" value="1"/>
</dbReference>
<dbReference type="InterPro" id="IPR006474">
    <property type="entry name" value="Helicase_Cas3_CRISPR-ass_core"/>
</dbReference>
<evidence type="ECO:0000256" key="9">
    <source>
        <dbReference type="ARBA" id="ARBA00023118"/>
    </source>
</evidence>
<dbReference type="Gene3D" id="3.40.50.300">
    <property type="entry name" value="P-loop containing nucleotide triphosphate hydrolases"/>
    <property type="match status" value="2"/>
</dbReference>
<dbReference type="GO" id="GO:0051607">
    <property type="term" value="P:defense response to virus"/>
    <property type="evidence" value="ECO:0007669"/>
    <property type="project" value="UniProtKB-KW"/>
</dbReference>
<dbReference type="InterPro" id="IPR052511">
    <property type="entry name" value="ATP-dep_Helicase"/>
</dbReference>
<dbReference type="GO" id="GO:0046872">
    <property type="term" value="F:metal ion binding"/>
    <property type="evidence" value="ECO:0007669"/>
    <property type="project" value="UniProtKB-KW"/>
</dbReference>
<evidence type="ECO:0000259" key="10">
    <source>
        <dbReference type="PROSITE" id="PS51192"/>
    </source>
</evidence>
<dbReference type="PROSITE" id="PS51643">
    <property type="entry name" value="HD_CAS3"/>
    <property type="match status" value="1"/>
</dbReference>
<comment type="similarity">
    <text evidence="1">In the N-terminal section; belongs to the CRISPR-associated nuclease Cas3-HD family.</text>
</comment>
<dbReference type="InterPro" id="IPR011545">
    <property type="entry name" value="DEAD/DEAH_box_helicase_dom"/>
</dbReference>
<organism evidence="12 13">
    <name type="scientific">Persicirhabdus sediminis</name>
    <dbReference type="NCBI Taxonomy" id="454144"/>
    <lineage>
        <taxon>Bacteria</taxon>
        <taxon>Pseudomonadati</taxon>
        <taxon>Verrucomicrobiota</taxon>
        <taxon>Verrucomicrobiia</taxon>
        <taxon>Verrucomicrobiales</taxon>
        <taxon>Verrucomicrobiaceae</taxon>
        <taxon>Persicirhabdus</taxon>
    </lineage>
</organism>
<keyword evidence="3" id="KW-0540">Nuclease</keyword>
<evidence type="ECO:0000256" key="4">
    <source>
        <dbReference type="ARBA" id="ARBA00022723"/>
    </source>
</evidence>
<dbReference type="GO" id="GO:0003677">
    <property type="term" value="F:DNA binding"/>
    <property type="evidence" value="ECO:0007669"/>
    <property type="project" value="TreeGrafter"/>
</dbReference>
<evidence type="ECO:0000256" key="3">
    <source>
        <dbReference type="ARBA" id="ARBA00022722"/>
    </source>
</evidence>
<dbReference type="GO" id="GO:0004386">
    <property type="term" value="F:helicase activity"/>
    <property type="evidence" value="ECO:0007669"/>
    <property type="project" value="UniProtKB-KW"/>
</dbReference>
<keyword evidence="8" id="KW-0067">ATP-binding</keyword>
<dbReference type="Proteomes" id="UP000624703">
    <property type="component" value="Unassembled WGS sequence"/>
</dbReference>
<dbReference type="CDD" id="cd09641">
    <property type="entry name" value="Cas3''_I"/>
    <property type="match status" value="1"/>
</dbReference>
<dbReference type="Pfam" id="PF18019">
    <property type="entry name" value="Cas3_HD"/>
    <property type="match status" value="1"/>
</dbReference>
<dbReference type="InterPro" id="IPR027417">
    <property type="entry name" value="P-loop_NTPase"/>
</dbReference>
<dbReference type="InterPro" id="IPR054712">
    <property type="entry name" value="Cas3-like_dom"/>
</dbReference>
<evidence type="ECO:0000256" key="5">
    <source>
        <dbReference type="ARBA" id="ARBA00022741"/>
    </source>
</evidence>
<feature type="domain" description="Helicase ATP-binding" evidence="10">
    <location>
        <begin position="297"/>
        <end position="482"/>
    </location>
</feature>
<keyword evidence="6" id="KW-0378">Hydrolase</keyword>
<dbReference type="InterPro" id="IPR006483">
    <property type="entry name" value="CRISPR-assoc_Cas3_HD"/>
</dbReference>
<dbReference type="InterPro" id="IPR038257">
    <property type="entry name" value="CRISPR-assoc_Cas3_HD_sf"/>
</dbReference>
<dbReference type="AlphaFoldDB" id="A0A8J7SJY6"/>
<evidence type="ECO:0000259" key="11">
    <source>
        <dbReference type="PROSITE" id="PS51643"/>
    </source>
</evidence>
<protein>
    <submittedName>
        <fullName evidence="12">CRISPR-associated helicase Cas3</fullName>
    </submittedName>
</protein>
<dbReference type="InterPro" id="IPR014001">
    <property type="entry name" value="Helicase_ATP-bd"/>
</dbReference>
<dbReference type="SMART" id="SM00487">
    <property type="entry name" value="DEXDc"/>
    <property type="match status" value="1"/>
</dbReference>
<evidence type="ECO:0000256" key="8">
    <source>
        <dbReference type="ARBA" id="ARBA00022840"/>
    </source>
</evidence>
<accession>A0A8J7SJY6</accession>
<gene>
    <name evidence="12" type="primary">cas3</name>
    <name evidence="12" type="ORF">JIN82_15050</name>
</gene>
<feature type="domain" description="HD Cas3-type" evidence="11">
    <location>
        <begin position="81"/>
        <end position="239"/>
    </location>
</feature>
<dbReference type="GO" id="GO:0016887">
    <property type="term" value="F:ATP hydrolysis activity"/>
    <property type="evidence" value="ECO:0007669"/>
    <property type="project" value="TreeGrafter"/>
</dbReference>
<keyword evidence="5" id="KW-0547">Nucleotide-binding</keyword>
<comment type="similarity">
    <text evidence="2">In the central section; belongs to the CRISPR-associated helicase Cas3 family.</text>
</comment>
<dbReference type="Pfam" id="PF22590">
    <property type="entry name" value="Cas3-like_C_2"/>
    <property type="match status" value="1"/>
</dbReference>
<keyword evidence="4" id="KW-0479">Metal-binding</keyword>
<dbReference type="Gene3D" id="1.10.3210.30">
    <property type="match status" value="1"/>
</dbReference>